<gene>
    <name evidence="1" type="ordered locus">HP15_2789</name>
</gene>
<reference evidence="2" key="2">
    <citation type="submission" date="2010-02" db="EMBL/GenBank/DDBJ databases">
        <title>Complete genome sequence of Marinobacter adhaerens type strain (HP15).</title>
        <authorList>
            <person name="Gaerdes A.A.M."/>
            <person name="Kaeppel E."/>
            <person name="Shezad A."/>
            <person name="Seebah S."/>
            <person name="Teeling H."/>
            <person name="Yarza P."/>
            <person name="Gloeckner F.O."/>
            <person name="Ullrich M.S."/>
        </authorList>
    </citation>
    <scope>NUCLEOTIDE SEQUENCE [LARGE SCALE GENOMIC DNA]</scope>
    <source>
        <strain evidence="2">DSM 23420 / HP15</strain>
    </source>
</reference>
<evidence type="ECO:0000313" key="2">
    <source>
        <dbReference type="Proteomes" id="UP000007077"/>
    </source>
</evidence>
<dbReference type="STRING" id="225937.HP15_2789"/>
<evidence type="ECO:0000313" key="1">
    <source>
        <dbReference type="EMBL" id="ADP98553.1"/>
    </source>
</evidence>
<dbReference type="PATRIC" id="fig|225937.3.peg.2816"/>
<dbReference type="HOGENOM" id="CLU_1128360_0_0_6"/>
<dbReference type="AlphaFoldDB" id="E4PLG2"/>
<sequence>MPYYFSVSFFSRSDFQEPMSDKELRTRSDKQAIDQFINEVRTLPKQGGGQGRLIFALDATASREATWDQACHLQSELFIATRDLGGLAIQLCYYRGFGEFKATGFVTETAQLLNLMNGVSCLGGRTQISRVLAHAVKETRAKPVKAVVFIGDCCEEPVDELCHTAGELGMLRTPVFMFHEGNDAHARAVFQQVSKLSGGAYAPFDRNSPQVLKDLMAAVAVYASGGAKALQDFSSRSSPEVKRLTRQIR</sequence>
<accession>E4PLG2</accession>
<evidence type="ECO:0008006" key="3">
    <source>
        <dbReference type="Google" id="ProtNLM"/>
    </source>
</evidence>
<reference evidence="1 2" key="1">
    <citation type="journal article" date="2010" name="Stand. Genomic Sci.">
        <title>Complete genome sequence of Marinobacter adhaerens type strain (HP15), a diatom-interacting marine microorganism.</title>
        <authorList>
            <person name="Gardes A."/>
            <person name="Kaeppel E."/>
            <person name="Shehzad A."/>
            <person name="Seebah S."/>
            <person name="Teeling H."/>
            <person name="Yarza P."/>
            <person name="Glockner F.O."/>
            <person name="Grossart H.P."/>
            <person name="Ullrich M.S."/>
        </authorList>
    </citation>
    <scope>NUCLEOTIDE SEQUENCE [LARGE SCALE GENOMIC DNA]</scope>
    <source>
        <strain evidence="2">DSM 23420 / HP15</strain>
    </source>
</reference>
<dbReference type="KEGG" id="mad:HP15_2789"/>
<dbReference type="eggNOG" id="COG2304">
    <property type="taxonomic scope" value="Bacteria"/>
</dbReference>
<dbReference type="SUPFAM" id="SSF53300">
    <property type="entry name" value="vWA-like"/>
    <property type="match status" value="1"/>
</dbReference>
<name>E4PLG2_MARAH</name>
<organism evidence="1 2">
    <name type="scientific">Marinobacter adhaerens (strain DSM 23420 / HP15)</name>
    <dbReference type="NCBI Taxonomy" id="225937"/>
    <lineage>
        <taxon>Bacteria</taxon>
        <taxon>Pseudomonadati</taxon>
        <taxon>Pseudomonadota</taxon>
        <taxon>Gammaproteobacteria</taxon>
        <taxon>Pseudomonadales</taxon>
        <taxon>Marinobacteraceae</taxon>
        <taxon>Marinobacter</taxon>
    </lineage>
</organism>
<dbReference type="InterPro" id="IPR036465">
    <property type="entry name" value="vWFA_dom_sf"/>
</dbReference>
<dbReference type="EMBL" id="CP001978">
    <property type="protein sequence ID" value="ADP98553.1"/>
    <property type="molecule type" value="Genomic_DNA"/>
</dbReference>
<dbReference type="Proteomes" id="UP000007077">
    <property type="component" value="Chromosome"/>
</dbReference>
<protein>
    <recommendedName>
        <fullName evidence="3">VWA domain-containing protein</fullName>
    </recommendedName>
</protein>
<proteinExistence type="predicted"/>